<dbReference type="RefSeq" id="WP_129123890.1">
    <property type="nucleotide sequence ID" value="NZ_PEIB01000037.1"/>
</dbReference>
<gene>
    <name evidence="3" type="ORF">CS022_21070</name>
</gene>
<dbReference type="InterPro" id="IPR036779">
    <property type="entry name" value="LysM_dom_sf"/>
</dbReference>
<dbReference type="GO" id="GO:0008932">
    <property type="term" value="F:lytic endotransglycosylase activity"/>
    <property type="evidence" value="ECO:0007669"/>
    <property type="project" value="TreeGrafter"/>
</dbReference>
<feature type="domain" description="LysM" evidence="2">
    <location>
        <begin position="471"/>
        <end position="515"/>
    </location>
</feature>
<dbReference type="Gene3D" id="1.10.530.10">
    <property type="match status" value="1"/>
</dbReference>
<keyword evidence="1" id="KW-0732">Signal</keyword>
<sequence length="524" mass="59451">MKIRFLILSFFVLSGCSLVQTPDTTSTETETSENPPSIATEVVKQEATEPTELKVVAPEAPVPQLQDDVWQRIAMQLYFDIPDNKRVDYYRNWYLKRPTHMVTVSERAKPFLYMITEKIEQRGMPLELALLPVVESAYDQFAYSHGRAAGLWQFVPETGKRFGLAQNWWYDGRRDIEASTDAALDLLTYLSRKFDGDWLLALAAYNTGEGRVFRAMRNNRKAGKPTNFWALDLPKETRGYVPKLIALADLVRNKEYFNFDLPAIDNKAVLVKVEPKMQMDLALAANYAGLTLSQLQKLNPGYNHWATAPEGPNHLLLPLDKVDRFQRELAENKNRGVQVVRYKVKSGDSLGLIAQRNNTTVKIIQRANQLKGTRIRAGQHLLIPKSIQDEAHYTLSSSQRLAKITSQPHGDYKVSHTVASGDSLWTIGKKYKVSHKTLARWNGMSPKDTLRPGQKLVIWKKGQSGARIKTIVYQIRRGDSLSSIAARYKVSVTQLRQWNSLKKGSYLQPGQKLKLHININNVSA</sequence>
<accession>A0A4Q0YLB5</accession>
<name>A0A4Q0YLB5_9GAMM</name>
<dbReference type="OrthoDB" id="9815002at2"/>
<dbReference type="SMART" id="SM00257">
    <property type="entry name" value="LysM"/>
    <property type="match status" value="3"/>
</dbReference>
<comment type="caution">
    <text evidence="3">The sequence shown here is derived from an EMBL/GenBank/DDBJ whole genome shotgun (WGS) entry which is preliminary data.</text>
</comment>
<dbReference type="InterPro" id="IPR023346">
    <property type="entry name" value="Lysozyme-like_dom_sf"/>
</dbReference>
<dbReference type="Pfam" id="PF01476">
    <property type="entry name" value="LysM"/>
    <property type="match status" value="3"/>
</dbReference>
<dbReference type="PANTHER" id="PTHR33734:SF22">
    <property type="entry name" value="MEMBRANE-BOUND LYTIC MUREIN TRANSGLYCOSYLASE D"/>
    <property type="match status" value="1"/>
</dbReference>
<keyword evidence="4" id="KW-1185">Reference proteome</keyword>
<organism evidence="3 4">
    <name type="scientific">Veronia nyctiphanis</name>
    <dbReference type="NCBI Taxonomy" id="1278244"/>
    <lineage>
        <taxon>Bacteria</taxon>
        <taxon>Pseudomonadati</taxon>
        <taxon>Pseudomonadota</taxon>
        <taxon>Gammaproteobacteria</taxon>
        <taxon>Vibrionales</taxon>
        <taxon>Vibrionaceae</taxon>
        <taxon>Veronia</taxon>
    </lineage>
</organism>
<dbReference type="InterPro" id="IPR018392">
    <property type="entry name" value="LysM"/>
</dbReference>
<dbReference type="PROSITE" id="PS51782">
    <property type="entry name" value="LYSM"/>
    <property type="match status" value="3"/>
</dbReference>
<dbReference type="SUPFAM" id="SSF53955">
    <property type="entry name" value="Lysozyme-like"/>
    <property type="match status" value="1"/>
</dbReference>
<evidence type="ECO:0000259" key="2">
    <source>
        <dbReference type="PROSITE" id="PS51782"/>
    </source>
</evidence>
<dbReference type="CDD" id="cd16894">
    <property type="entry name" value="MltD-like"/>
    <property type="match status" value="1"/>
</dbReference>
<evidence type="ECO:0000313" key="3">
    <source>
        <dbReference type="EMBL" id="RXJ71466.1"/>
    </source>
</evidence>
<proteinExistence type="predicted"/>
<feature type="domain" description="LysM" evidence="2">
    <location>
        <begin position="340"/>
        <end position="383"/>
    </location>
</feature>
<dbReference type="SUPFAM" id="SSF54106">
    <property type="entry name" value="LysM domain"/>
    <property type="match status" value="3"/>
</dbReference>
<feature type="chain" id="PRO_5020905476" evidence="1">
    <location>
        <begin position="22"/>
        <end position="524"/>
    </location>
</feature>
<evidence type="ECO:0000256" key="1">
    <source>
        <dbReference type="SAM" id="SignalP"/>
    </source>
</evidence>
<dbReference type="Proteomes" id="UP000290287">
    <property type="component" value="Unassembled WGS sequence"/>
</dbReference>
<dbReference type="PROSITE" id="PS51257">
    <property type="entry name" value="PROKAR_LIPOPROTEIN"/>
    <property type="match status" value="1"/>
</dbReference>
<dbReference type="Gene3D" id="3.10.350.10">
    <property type="entry name" value="LysM domain"/>
    <property type="match status" value="3"/>
</dbReference>
<dbReference type="EMBL" id="PEIB01000037">
    <property type="protein sequence ID" value="RXJ71466.1"/>
    <property type="molecule type" value="Genomic_DNA"/>
</dbReference>
<dbReference type="Pfam" id="PF01464">
    <property type="entry name" value="SLT"/>
    <property type="match status" value="1"/>
</dbReference>
<evidence type="ECO:0000313" key="4">
    <source>
        <dbReference type="Proteomes" id="UP000290287"/>
    </source>
</evidence>
<dbReference type="CDD" id="cd00118">
    <property type="entry name" value="LysM"/>
    <property type="match status" value="3"/>
</dbReference>
<feature type="domain" description="LysM" evidence="2">
    <location>
        <begin position="414"/>
        <end position="458"/>
    </location>
</feature>
<feature type="signal peptide" evidence="1">
    <location>
        <begin position="1"/>
        <end position="21"/>
    </location>
</feature>
<protein>
    <submittedName>
        <fullName evidence="3">Lytic transglycosylase</fullName>
    </submittedName>
</protein>
<dbReference type="PANTHER" id="PTHR33734">
    <property type="entry name" value="LYSM DOMAIN-CONTAINING GPI-ANCHORED PROTEIN 2"/>
    <property type="match status" value="1"/>
</dbReference>
<dbReference type="AlphaFoldDB" id="A0A4Q0YLB5"/>
<dbReference type="InterPro" id="IPR008258">
    <property type="entry name" value="Transglycosylase_SLT_dom_1"/>
</dbReference>
<reference evidence="3 4" key="1">
    <citation type="submission" date="2017-10" db="EMBL/GenBank/DDBJ databases">
        <title>Nyctiphanis sp. nov., isolated from the stomach of the euphausiid Nyctiphanes simplex (Hansen, 1911) in the Gulf of California.</title>
        <authorList>
            <person name="Gomez-Gil B."/>
            <person name="Aguilar-Mendez M."/>
            <person name="Lopez-Cortes A."/>
            <person name="Gomez-Gutierrez J."/>
            <person name="Roque A."/>
            <person name="Lang E."/>
            <person name="Gonzalez-Castillo A."/>
        </authorList>
    </citation>
    <scope>NUCLEOTIDE SEQUENCE [LARGE SCALE GENOMIC DNA]</scope>
    <source>
        <strain evidence="3 4">CAIM 600</strain>
    </source>
</reference>